<dbReference type="InterPro" id="IPR002921">
    <property type="entry name" value="Fungal_lipase-type"/>
</dbReference>
<evidence type="ECO:0000256" key="1">
    <source>
        <dbReference type="SAM" id="SignalP"/>
    </source>
</evidence>
<dbReference type="Pfam" id="PF01764">
    <property type="entry name" value="Lipase_3"/>
    <property type="match status" value="1"/>
</dbReference>
<gene>
    <name evidence="3" type="ORF">BCR33DRAFT_718760</name>
</gene>
<evidence type="ECO:0000259" key="2">
    <source>
        <dbReference type="Pfam" id="PF01764"/>
    </source>
</evidence>
<evidence type="ECO:0000313" key="4">
    <source>
        <dbReference type="Proteomes" id="UP000193642"/>
    </source>
</evidence>
<keyword evidence="4" id="KW-1185">Reference proteome</keyword>
<evidence type="ECO:0000313" key="3">
    <source>
        <dbReference type="EMBL" id="ORY41601.1"/>
    </source>
</evidence>
<dbReference type="Gene3D" id="3.40.50.1820">
    <property type="entry name" value="alpha/beta hydrolase"/>
    <property type="match status" value="1"/>
</dbReference>
<dbReference type="STRING" id="329046.A0A1Y2C3M6"/>
<dbReference type="Proteomes" id="UP000193642">
    <property type="component" value="Unassembled WGS sequence"/>
</dbReference>
<feature type="signal peptide" evidence="1">
    <location>
        <begin position="1"/>
        <end position="19"/>
    </location>
</feature>
<dbReference type="OrthoDB" id="2128087at2759"/>
<dbReference type="PANTHER" id="PTHR45856">
    <property type="entry name" value="ALPHA/BETA-HYDROLASES SUPERFAMILY PROTEIN"/>
    <property type="match status" value="1"/>
</dbReference>
<feature type="domain" description="Fungal lipase-type" evidence="2">
    <location>
        <begin position="99"/>
        <end position="236"/>
    </location>
</feature>
<keyword evidence="3" id="KW-0378">Hydrolase</keyword>
<name>A0A1Y2C3M6_9FUNG</name>
<organism evidence="3 4">
    <name type="scientific">Rhizoclosmatium globosum</name>
    <dbReference type="NCBI Taxonomy" id="329046"/>
    <lineage>
        <taxon>Eukaryota</taxon>
        <taxon>Fungi</taxon>
        <taxon>Fungi incertae sedis</taxon>
        <taxon>Chytridiomycota</taxon>
        <taxon>Chytridiomycota incertae sedis</taxon>
        <taxon>Chytridiomycetes</taxon>
        <taxon>Chytridiales</taxon>
        <taxon>Chytriomycetaceae</taxon>
        <taxon>Rhizoclosmatium</taxon>
    </lineage>
</organism>
<proteinExistence type="predicted"/>
<dbReference type="InterPro" id="IPR029058">
    <property type="entry name" value="AB_hydrolase_fold"/>
</dbReference>
<comment type="caution">
    <text evidence="3">The sequence shown here is derived from an EMBL/GenBank/DDBJ whole genome shotgun (WGS) entry which is preliminary data.</text>
</comment>
<keyword evidence="1" id="KW-0732">Signal</keyword>
<dbReference type="PANTHER" id="PTHR45856:SF24">
    <property type="entry name" value="FUNGAL LIPASE-LIKE DOMAIN-CONTAINING PROTEIN"/>
    <property type="match status" value="1"/>
</dbReference>
<dbReference type="AlphaFoldDB" id="A0A1Y2C3M6"/>
<dbReference type="CDD" id="cd00519">
    <property type="entry name" value="Lipase_3"/>
    <property type="match status" value="1"/>
</dbReference>
<dbReference type="SUPFAM" id="SSF53474">
    <property type="entry name" value="alpha/beta-Hydrolases"/>
    <property type="match status" value="1"/>
</dbReference>
<dbReference type="GO" id="GO:0016787">
    <property type="term" value="F:hydrolase activity"/>
    <property type="evidence" value="ECO:0007669"/>
    <property type="project" value="UniProtKB-KW"/>
</dbReference>
<protein>
    <submittedName>
        <fullName evidence="3">Alpha/beta-hydrolase</fullName>
    </submittedName>
</protein>
<dbReference type="InterPro" id="IPR051218">
    <property type="entry name" value="Sec_MonoDiacylglyc_Lipase"/>
</dbReference>
<reference evidence="3 4" key="1">
    <citation type="submission" date="2016-07" db="EMBL/GenBank/DDBJ databases">
        <title>Pervasive Adenine N6-methylation of Active Genes in Fungi.</title>
        <authorList>
            <consortium name="DOE Joint Genome Institute"/>
            <person name="Mondo S.J."/>
            <person name="Dannebaum R.O."/>
            <person name="Kuo R.C."/>
            <person name="Labutti K."/>
            <person name="Haridas S."/>
            <person name="Kuo A."/>
            <person name="Salamov A."/>
            <person name="Ahrendt S.R."/>
            <person name="Lipzen A."/>
            <person name="Sullivan W."/>
            <person name="Andreopoulos W.B."/>
            <person name="Clum A."/>
            <person name="Lindquist E."/>
            <person name="Daum C."/>
            <person name="Ramamoorthy G.K."/>
            <person name="Gryganskyi A."/>
            <person name="Culley D."/>
            <person name="Magnuson J.K."/>
            <person name="James T.Y."/>
            <person name="O'Malley M.A."/>
            <person name="Stajich J.E."/>
            <person name="Spatafora J.W."/>
            <person name="Visel A."/>
            <person name="Grigoriev I.V."/>
        </authorList>
    </citation>
    <scope>NUCLEOTIDE SEQUENCE [LARGE SCALE GENOMIC DNA]</scope>
    <source>
        <strain evidence="3 4">JEL800</strain>
    </source>
</reference>
<dbReference type="GO" id="GO:0006629">
    <property type="term" value="P:lipid metabolic process"/>
    <property type="evidence" value="ECO:0007669"/>
    <property type="project" value="InterPro"/>
</dbReference>
<sequence>MIFPAYLLSVLAIASSVLAGGPAQSTAYVAQDKVDLFTKYTRYAFSAYYSDASAINNWSCPLCSDGTVSDTTGAVFTPSAGGTTQGYVAISPSLKSIIFVVRGSASIPDFIADLDLIESNIPLPNSPANVQIHTGFWETWEALRPIMEPVLADYVQKYPDYTVSFVGHSLGAAVSVLAAMDVTSRGLITGDKVHIVNMGQPRIGNPAFTAYLKSFNFAEVSRIVNNDDIVAHLPTLSAFYRHESTEYWINPKGRLVTCNDVNNNGEDTNCADTVTSHLNILAHASYFGVFVPLFQK</sequence>
<accession>A0A1Y2C3M6</accession>
<dbReference type="EMBL" id="MCGO01000031">
    <property type="protein sequence ID" value="ORY41601.1"/>
    <property type="molecule type" value="Genomic_DNA"/>
</dbReference>
<feature type="chain" id="PRO_5012621215" evidence="1">
    <location>
        <begin position="20"/>
        <end position="296"/>
    </location>
</feature>